<keyword evidence="2" id="KW-1185">Reference proteome</keyword>
<protein>
    <submittedName>
        <fullName evidence="1">Uncharacterized protein</fullName>
    </submittedName>
</protein>
<feature type="non-terminal residue" evidence="1">
    <location>
        <position position="1"/>
    </location>
</feature>
<gene>
    <name evidence="1" type="ORF">PGLA1383_LOCUS7520</name>
</gene>
<dbReference type="Proteomes" id="UP000654075">
    <property type="component" value="Unassembled WGS sequence"/>
</dbReference>
<feature type="non-terminal residue" evidence="1">
    <location>
        <position position="107"/>
    </location>
</feature>
<dbReference type="EMBL" id="CAJNNV010003282">
    <property type="protein sequence ID" value="CAE8588731.1"/>
    <property type="molecule type" value="Genomic_DNA"/>
</dbReference>
<proteinExistence type="predicted"/>
<sequence>AALAGLIGQRGPPHSDVLLRVAFEHKAWEAAASQNWATMLAERSQVHIAHLASSLLGAPPLLQGAALVACEASARVQAVGLQEPLPAMASEVAAATSAATRDRGRAA</sequence>
<evidence type="ECO:0000313" key="2">
    <source>
        <dbReference type="Proteomes" id="UP000654075"/>
    </source>
</evidence>
<accession>A0A813DLH0</accession>
<evidence type="ECO:0000313" key="1">
    <source>
        <dbReference type="EMBL" id="CAE8588731.1"/>
    </source>
</evidence>
<comment type="caution">
    <text evidence="1">The sequence shown here is derived from an EMBL/GenBank/DDBJ whole genome shotgun (WGS) entry which is preliminary data.</text>
</comment>
<name>A0A813DLH0_POLGL</name>
<reference evidence="1" key="1">
    <citation type="submission" date="2021-02" db="EMBL/GenBank/DDBJ databases">
        <authorList>
            <person name="Dougan E. K."/>
            <person name="Rhodes N."/>
            <person name="Thang M."/>
            <person name="Chan C."/>
        </authorList>
    </citation>
    <scope>NUCLEOTIDE SEQUENCE</scope>
</reference>
<dbReference type="AlphaFoldDB" id="A0A813DLH0"/>
<organism evidence="1 2">
    <name type="scientific">Polarella glacialis</name>
    <name type="common">Dinoflagellate</name>
    <dbReference type="NCBI Taxonomy" id="89957"/>
    <lineage>
        <taxon>Eukaryota</taxon>
        <taxon>Sar</taxon>
        <taxon>Alveolata</taxon>
        <taxon>Dinophyceae</taxon>
        <taxon>Suessiales</taxon>
        <taxon>Suessiaceae</taxon>
        <taxon>Polarella</taxon>
    </lineage>
</organism>